<dbReference type="GO" id="GO:0032259">
    <property type="term" value="P:methylation"/>
    <property type="evidence" value="ECO:0007669"/>
    <property type="project" value="UniProtKB-KW"/>
</dbReference>
<dbReference type="GO" id="GO:0008168">
    <property type="term" value="F:methyltransferase activity"/>
    <property type="evidence" value="ECO:0007669"/>
    <property type="project" value="UniProtKB-KW"/>
</dbReference>
<proteinExistence type="predicted"/>
<dbReference type="EMBL" id="MT141534">
    <property type="protein sequence ID" value="QJA65209.1"/>
    <property type="molecule type" value="Genomic_DNA"/>
</dbReference>
<reference evidence="1" key="1">
    <citation type="submission" date="2020-03" db="EMBL/GenBank/DDBJ databases">
        <title>The deep terrestrial virosphere.</title>
        <authorList>
            <person name="Holmfeldt K."/>
            <person name="Nilsson E."/>
            <person name="Simone D."/>
            <person name="Lopez-Fernandez M."/>
            <person name="Wu X."/>
            <person name="de Brujin I."/>
            <person name="Lundin D."/>
            <person name="Andersson A."/>
            <person name="Bertilsson S."/>
            <person name="Dopson M."/>
        </authorList>
    </citation>
    <scope>NUCLEOTIDE SEQUENCE</scope>
    <source>
        <strain evidence="1">MM415B00426</strain>
        <strain evidence="2">TM448B00972</strain>
    </source>
</reference>
<dbReference type="Gene3D" id="3.40.50.150">
    <property type="entry name" value="Vaccinia Virus protein VP39"/>
    <property type="match status" value="1"/>
</dbReference>
<dbReference type="PANTHER" id="PTHR37909:SF1">
    <property type="entry name" value="S-ADENOSYL-L-METHIONINE-DEPENDENT METHYLTRANSFERASES SUPERFAMILY PROTEIN"/>
    <property type="match status" value="1"/>
</dbReference>
<accession>A0A6M3J577</accession>
<dbReference type="Pfam" id="PF13578">
    <property type="entry name" value="Methyltransf_24"/>
    <property type="match status" value="1"/>
</dbReference>
<evidence type="ECO:0000313" key="2">
    <source>
        <dbReference type="EMBL" id="QJH97291.1"/>
    </source>
</evidence>
<dbReference type="AlphaFoldDB" id="A0A6M3J577"/>
<name>A0A6M3J577_9ZZZZ</name>
<gene>
    <name evidence="1" type="ORF">MM415B00426_0015</name>
    <name evidence="2" type="ORF">TM448B00972_0002</name>
</gene>
<protein>
    <submittedName>
        <fullName evidence="1">Putative methyltransferase</fullName>
    </submittedName>
</protein>
<dbReference type="PANTHER" id="PTHR37909">
    <property type="entry name" value="S-ADENOSYL-L-METHIONINE-DEPENDENT METHYLTRANSFERASES SUPERFAMILY PROTEIN"/>
    <property type="match status" value="1"/>
</dbReference>
<keyword evidence="1" id="KW-0808">Transferase</keyword>
<sequence>MVVVSKELLDYFKKSGARSVLDTIKSDLFSDRPAFLELKDKKDLVGVELGVQYGVNAANILQYLNIKKLYLVDIHDTAERREILKDFEHKIVYIIKSSTDAVTEIPDDLDFVYIDADHTEKAVYEDIENYFPKVREGGLVAGHDYNRSGTRASINKFFDNNKRRVSTLKRDWWVIK</sequence>
<keyword evidence="1" id="KW-0489">Methyltransferase</keyword>
<dbReference type="SUPFAM" id="SSF53335">
    <property type="entry name" value="S-adenosyl-L-methionine-dependent methyltransferases"/>
    <property type="match status" value="1"/>
</dbReference>
<dbReference type="EMBL" id="MT144681">
    <property type="protein sequence ID" value="QJH97291.1"/>
    <property type="molecule type" value="Genomic_DNA"/>
</dbReference>
<organism evidence="1">
    <name type="scientific">viral metagenome</name>
    <dbReference type="NCBI Taxonomy" id="1070528"/>
    <lineage>
        <taxon>unclassified sequences</taxon>
        <taxon>metagenomes</taxon>
        <taxon>organismal metagenomes</taxon>
    </lineage>
</organism>
<evidence type="ECO:0000313" key="1">
    <source>
        <dbReference type="EMBL" id="QJA65209.1"/>
    </source>
</evidence>
<dbReference type="InterPro" id="IPR029063">
    <property type="entry name" value="SAM-dependent_MTases_sf"/>
</dbReference>